<dbReference type="Proteomes" id="UP000288216">
    <property type="component" value="Unassembled WGS sequence"/>
</dbReference>
<name>A0A401P8S5_SCYTO</name>
<sequence>MEEEAAAVVAVEGVAEGVEVAHQEGTSLVEKEVEEVEQQQQDGLVVVVEGEEAVAAMEIQFEVVGGVDEILVVVWV</sequence>
<evidence type="ECO:0000313" key="1">
    <source>
        <dbReference type="EMBL" id="GCB69508.1"/>
    </source>
</evidence>
<organism evidence="1 2">
    <name type="scientific">Scyliorhinus torazame</name>
    <name type="common">Cloudy catshark</name>
    <name type="synonym">Catulus torazame</name>
    <dbReference type="NCBI Taxonomy" id="75743"/>
    <lineage>
        <taxon>Eukaryota</taxon>
        <taxon>Metazoa</taxon>
        <taxon>Chordata</taxon>
        <taxon>Craniata</taxon>
        <taxon>Vertebrata</taxon>
        <taxon>Chondrichthyes</taxon>
        <taxon>Elasmobranchii</taxon>
        <taxon>Galeomorphii</taxon>
        <taxon>Galeoidea</taxon>
        <taxon>Carcharhiniformes</taxon>
        <taxon>Scyliorhinidae</taxon>
        <taxon>Scyliorhinus</taxon>
    </lineage>
</organism>
<dbReference type="AlphaFoldDB" id="A0A401P8S5"/>
<comment type="caution">
    <text evidence="1">The sequence shown here is derived from an EMBL/GenBank/DDBJ whole genome shotgun (WGS) entry which is preliminary data.</text>
</comment>
<gene>
    <name evidence="1" type="ORF">scyTo_0010568</name>
</gene>
<dbReference type="EMBL" id="BFAA01004588">
    <property type="protein sequence ID" value="GCB69508.1"/>
    <property type="molecule type" value="Genomic_DNA"/>
</dbReference>
<proteinExistence type="predicted"/>
<accession>A0A401P8S5</accession>
<keyword evidence="2" id="KW-1185">Reference proteome</keyword>
<reference evidence="1 2" key="1">
    <citation type="journal article" date="2018" name="Nat. Ecol. Evol.">
        <title>Shark genomes provide insights into elasmobranch evolution and the origin of vertebrates.</title>
        <authorList>
            <person name="Hara Y"/>
            <person name="Yamaguchi K"/>
            <person name="Onimaru K"/>
            <person name="Kadota M"/>
            <person name="Koyanagi M"/>
            <person name="Keeley SD"/>
            <person name="Tatsumi K"/>
            <person name="Tanaka K"/>
            <person name="Motone F"/>
            <person name="Kageyama Y"/>
            <person name="Nozu R"/>
            <person name="Adachi N"/>
            <person name="Nishimura O"/>
            <person name="Nakagawa R"/>
            <person name="Tanegashima C"/>
            <person name="Kiyatake I"/>
            <person name="Matsumoto R"/>
            <person name="Murakumo K"/>
            <person name="Nishida K"/>
            <person name="Terakita A"/>
            <person name="Kuratani S"/>
            <person name="Sato K"/>
            <person name="Hyodo S Kuraku.S."/>
        </authorList>
    </citation>
    <scope>NUCLEOTIDE SEQUENCE [LARGE SCALE GENOMIC DNA]</scope>
</reference>
<protein>
    <submittedName>
        <fullName evidence="1">Uncharacterized protein</fullName>
    </submittedName>
</protein>
<evidence type="ECO:0000313" key="2">
    <source>
        <dbReference type="Proteomes" id="UP000288216"/>
    </source>
</evidence>